<comment type="caution">
    <text evidence="5">The sequence shown here is derived from an EMBL/GenBank/DDBJ whole genome shotgun (WGS) entry which is preliminary data.</text>
</comment>
<keyword evidence="1" id="KW-0812">Transmembrane</keyword>
<feature type="transmembrane region" description="Helical" evidence="1">
    <location>
        <begin position="554"/>
        <end position="575"/>
    </location>
</feature>
<dbReference type="InterPro" id="IPR056230">
    <property type="entry name" value="TMEM62_C"/>
</dbReference>
<dbReference type="Pfam" id="PF24394">
    <property type="entry name" value="TMEM62_C"/>
    <property type="match status" value="1"/>
</dbReference>
<dbReference type="SUPFAM" id="SSF56300">
    <property type="entry name" value="Metallo-dependent phosphatases"/>
    <property type="match status" value="1"/>
</dbReference>
<sequence>MWFIQITDLHISKFKDPTRIYDLRKFCSEVIPIVNPKFVIASGDLTDAKDAVLGSEQFLEEWQTYYKILTETNVMNKTKWLDLRGNHDNFNVQYLYHKTDLFRNFSSQGPFHKRSYLTQIQVDDSKFDILALDASIEPGTKRPYNFFGMIDEEELSRVENMLQKSDSNYTIWFAHYPTSTILTPAGYMNIRKFIGKHDKSVLFVNGHLHTMGTLINRMYTLHAEGFLELELADFMRTRRFRVAAFDNGLFSALDIQLNTYPLAIITNPKNMLFNNPFKENIDLQAKSTHIRILAFSKSSIVKCKIKINDEEWKTCDKQTENFFTVSWNPSKYSKGKHKISLYIEDENQKSFSAEQYFAFDGTTISFDFLARFILMSELTTIFQVSYIIALIVCTLPLVVFKIWQILLKYKKVQRPKIQSLFWRRFVQKYLILCSINRIYYGLVIMIIWTTVLPWSFHEILDGYTGYVFLWGTFVKGKFVPGTLSYWYGIHQLAWFQLPLMMILAGVVKRSYNRFLVGVKPEENFLQVIKLNLPFLALLFAEGFLAIFYLIQNGFIPFLIAPLRVWSLIYSIILFYHAHFKISESCFQSSARIFAIENEPKQS</sequence>
<reference evidence="5" key="1">
    <citation type="submission" date="2021-03" db="EMBL/GenBank/DDBJ databases">
        <title>Chromosome level genome of the anhydrobiotic midge Polypedilum vanderplanki.</title>
        <authorList>
            <person name="Yoshida Y."/>
            <person name="Kikawada T."/>
            <person name="Gusev O."/>
        </authorList>
    </citation>
    <scope>NUCLEOTIDE SEQUENCE</scope>
    <source>
        <strain evidence="5">NIAS01</strain>
        <tissue evidence="5">Whole body or cell culture</tissue>
    </source>
</reference>
<evidence type="ECO:0000259" key="4">
    <source>
        <dbReference type="Pfam" id="PF24394"/>
    </source>
</evidence>
<feature type="transmembrane region" description="Helical" evidence="1">
    <location>
        <begin position="485"/>
        <end position="507"/>
    </location>
</feature>
<dbReference type="PANTHER" id="PTHR14795">
    <property type="entry name" value="HELICASE RELATED"/>
    <property type="match status" value="1"/>
</dbReference>
<evidence type="ECO:0000256" key="1">
    <source>
        <dbReference type="SAM" id="Phobius"/>
    </source>
</evidence>
<evidence type="ECO:0000259" key="3">
    <source>
        <dbReference type="Pfam" id="PF24384"/>
    </source>
</evidence>
<feature type="domain" description="Calcineurin-like phosphoesterase" evidence="2">
    <location>
        <begin position="1"/>
        <end position="210"/>
    </location>
</feature>
<dbReference type="PANTHER" id="PTHR14795:SF0">
    <property type="entry name" value="TRANSMEMBRANE PROTEIN 62"/>
    <property type="match status" value="1"/>
</dbReference>
<proteinExistence type="predicted"/>
<dbReference type="OrthoDB" id="27234at2759"/>
<keyword evidence="1" id="KW-0472">Membrane</keyword>
<evidence type="ECO:0000313" key="5">
    <source>
        <dbReference type="EMBL" id="KAG5684385.1"/>
    </source>
</evidence>
<dbReference type="Pfam" id="PF24384">
    <property type="entry name" value="Ig_TMM62"/>
    <property type="match status" value="1"/>
</dbReference>
<feature type="transmembrane region" description="Helical" evidence="1">
    <location>
        <begin position="384"/>
        <end position="407"/>
    </location>
</feature>
<protein>
    <recommendedName>
        <fullName evidence="7">Transmembrane protein 62</fullName>
    </recommendedName>
</protein>
<gene>
    <name evidence="5" type="ORF">PVAND_013620</name>
</gene>
<organism evidence="5 6">
    <name type="scientific">Polypedilum vanderplanki</name>
    <name type="common">Sleeping chironomid midge</name>
    <dbReference type="NCBI Taxonomy" id="319348"/>
    <lineage>
        <taxon>Eukaryota</taxon>
        <taxon>Metazoa</taxon>
        <taxon>Ecdysozoa</taxon>
        <taxon>Arthropoda</taxon>
        <taxon>Hexapoda</taxon>
        <taxon>Insecta</taxon>
        <taxon>Pterygota</taxon>
        <taxon>Neoptera</taxon>
        <taxon>Endopterygota</taxon>
        <taxon>Diptera</taxon>
        <taxon>Nematocera</taxon>
        <taxon>Chironomoidea</taxon>
        <taxon>Chironomidae</taxon>
        <taxon>Chironominae</taxon>
        <taxon>Polypedilum</taxon>
        <taxon>Polypedilum</taxon>
    </lineage>
</organism>
<evidence type="ECO:0000259" key="2">
    <source>
        <dbReference type="Pfam" id="PF00149"/>
    </source>
</evidence>
<keyword evidence="6" id="KW-1185">Reference proteome</keyword>
<name>A0A9J6CQA1_POLVA</name>
<dbReference type="Proteomes" id="UP001107558">
    <property type="component" value="Chromosome 1"/>
</dbReference>
<dbReference type="Gene3D" id="3.60.21.10">
    <property type="match status" value="1"/>
</dbReference>
<keyword evidence="1" id="KW-1133">Transmembrane helix</keyword>
<dbReference type="InterPro" id="IPR056229">
    <property type="entry name" value="Ig_TMM62"/>
</dbReference>
<evidence type="ECO:0008006" key="7">
    <source>
        <dbReference type="Google" id="ProtNLM"/>
    </source>
</evidence>
<dbReference type="Pfam" id="PF00149">
    <property type="entry name" value="Metallophos"/>
    <property type="match status" value="1"/>
</dbReference>
<dbReference type="GO" id="GO:0016787">
    <property type="term" value="F:hydrolase activity"/>
    <property type="evidence" value="ECO:0007669"/>
    <property type="project" value="InterPro"/>
</dbReference>
<dbReference type="InterPro" id="IPR029052">
    <property type="entry name" value="Metallo-depent_PP-like"/>
</dbReference>
<feature type="transmembrane region" description="Helical" evidence="1">
    <location>
        <begin position="528"/>
        <end position="548"/>
    </location>
</feature>
<accession>A0A9J6CQA1</accession>
<feature type="domain" description="TMEM62 Ig-like" evidence="3">
    <location>
        <begin position="263"/>
        <end position="361"/>
    </location>
</feature>
<evidence type="ECO:0000313" key="6">
    <source>
        <dbReference type="Proteomes" id="UP001107558"/>
    </source>
</evidence>
<feature type="domain" description="TMEM62 C-terminal" evidence="4">
    <location>
        <begin position="388"/>
        <end position="508"/>
    </location>
</feature>
<dbReference type="AlphaFoldDB" id="A0A9J6CQA1"/>
<dbReference type="InterPro" id="IPR004843">
    <property type="entry name" value="Calcineurin-like_PHP"/>
</dbReference>
<dbReference type="EMBL" id="JADBJN010000001">
    <property type="protein sequence ID" value="KAG5684385.1"/>
    <property type="molecule type" value="Genomic_DNA"/>
</dbReference>